<dbReference type="Proteomes" id="UP001064048">
    <property type="component" value="Chromosome 16"/>
</dbReference>
<keyword evidence="2" id="KW-1185">Reference proteome</keyword>
<protein>
    <submittedName>
        <fullName evidence="1">Uncharacterized protein</fullName>
    </submittedName>
</protein>
<organism evidence="1 2">
    <name type="scientific">Choristoneura fumiferana</name>
    <name type="common">Spruce budworm moth</name>
    <name type="synonym">Archips fumiferana</name>
    <dbReference type="NCBI Taxonomy" id="7141"/>
    <lineage>
        <taxon>Eukaryota</taxon>
        <taxon>Metazoa</taxon>
        <taxon>Ecdysozoa</taxon>
        <taxon>Arthropoda</taxon>
        <taxon>Hexapoda</taxon>
        <taxon>Insecta</taxon>
        <taxon>Pterygota</taxon>
        <taxon>Neoptera</taxon>
        <taxon>Endopterygota</taxon>
        <taxon>Lepidoptera</taxon>
        <taxon>Glossata</taxon>
        <taxon>Ditrysia</taxon>
        <taxon>Tortricoidea</taxon>
        <taxon>Tortricidae</taxon>
        <taxon>Tortricinae</taxon>
        <taxon>Choristoneura</taxon>
    </lineage>
</organism>
<accession>A0ACC0JC08</accession>
<dbReference type="EMBL" id="CM046116">
    <property type="protein sequence ID" value="KAI8421629.1"/>
    <property type="molecule type" value="Genomic_DNA"/>
</dbReference>
<reference evidence="1 2" key="1">
    <citation type="journal article" date="2022" name="Genome Biol. Evol.">
        <title>The Spruce Budworm Genome: Reconstructing the Evolutionary History of Antifreeze Proteins.</title>
        <authorList>
            <person name="Beliveau C."/>
            <person name="Gagne P."/>
            <person name="Picq S."/>
            <person name="Vernygora O."/>
            <person name="Keeling C.I."/>
            <person name="Pinkney K."/>
            <person name="Doucet D."/>
            <person name="Wen F."/>
            <person name="Johnston J.S."/>
            <person name="Maaroufi H."/>
            <person name="Boyle B."/>
            <person name="Laroche J."/>
            <person name="Dewar K."/>
            <person name="Juretic N."/>
            <person name="Blackburn G."/>
            <person name="Nisole A."/>
            <person name="Brunet B."/>
            <person name="Brandao M."/>
            <person name="Lumley L."/>
            <person name="Duan J."/>
            <person name="Quan G."/>
            <person name="Lucarotti C.J."/>
            <person name="Roe A.D."/>
            <person name="Sperling F.A.H."/>
            <person name="Levesque R.C."/>
            <person name="Cusson M."/>
        </authorList>
    </citation>
    <scope>NUCLEOTIDE SEQUENCE [LARGE SCALE GENOMIC DNA]</scope>
    <source>
        <strain evidence="1">Glfc:IPQL:Cfum</strain>
    </source>
</reference>
<proteinExistence type="predicted"/>
<comment type="caution">
    <text evidence="1">The sequence shown here is derived from an EMBL/GenBank/DDBJ whole genome shotgun (WGS) entry which is preliminary data.</text>
</comment>
<sequence length="1225" mass="135490">MRKLFSLSQTEISSTLPETWYSANVISDGDYSPKPLTDIFSTEATFSSTNPIIVLPTSTTPDPIVSTSTLPNVNFSTSTLSTSGTITEGPTTEVSVLPLSTERPAEPVPTQPPPIPTVFISTTAATPSPQPEQPPQPPQPPQLPILSVFQQPPAAPSPPPFLSTPQQIQIQTAQQSSPLPPQQIQNLPPIFIPPNQQTPQTIQNTPPPQPLPSTSLPPVTTTALPPSTTTTPLPSSSVSTEAPCATTTPVSVPQASSQFPTFRIRMVAPSGSITNVRIDANPTIPTTTTRRPTTTRTRRRNRNNYDGCVNGCGGTREPICASPLGVTPIDPDTLKGFPSVCHMACHNSFRRTLYQKVTDGKCGRLRTRIRPINENKLKRDELNKASYTIIQGESLLEIALLLIAAALLSAKHHLLLLVELLLPPAARMLRKYFSRAVKYGVVSGVAIGGTAYAAKYDYNASTLVRITRTAVTAIDIGRTYKTMLYSKDWDTNSSEYLEVKSEAHKISAEKLLELCKANKGAYIKVGQHVGALDYLLPNEYVTTMRVLHKDAPQNSVEELYKVIKEDLNEDPNNLFSEFDTEPLGTASLAQVHRAKLKDGTEVAVKVQHHFVRKNIQIDITWMELVLKAMAKIFPEFQMQWLIDETRKNIMKELDFLQEGRNAEKVAKMFTNYSWLRVPKIFWDYSTERVLVMEYKHKIDKADLCRKLGDLYSHMIFISGFVHSDPHPGNILVRKDPGAKDVTVFLLDHGLYALWLSIIYRDREEMRVHSEALGIRKELYGLFACMCLEHVDRQALLVLKTNDLIRSIEYALHMQDRMCGFLVMSRHQDAILYHVKECILGRSVSEASVEEEAEVDVKSGATKATAKAPKDKEVKKKVEAPKVKFEMKLSGDTILASTGRLVPFETIGDRPPDLGEIIVLVSSNNLPASDDLPIVFVNIEALFGVPVDTFKKLKQYVHRHYWYAQAQATLQKRLQYASEKKPVAKNVPQVVGGKSSGIVTTARITHATPAALYAHAPSRYWEDDSRVPPTVRKDCKDIAMQLVENEPGRSLFEYSHMEFNAERGTATDAEEGTSSGSTVKADDPSLADMTRAALSILLKNDKGFFLLIEGGRIDHAHHYNNPYRALDETLELETALLAALERVNPAETLIVVTADHGHVQLPKCVAPEVSSVAADDNRDASGGRRVVVASSVMSDERVTRSDAHKPPLNLIISVIVTFSTVQLIIN</sequence>
<name>A0ACC0JC08_CHOFU</name>
<gene>
    <name evidence="1" type="ORF">MSG28_009634</name>
</gene>
<evidence type="ECO:0000313" key="2">
    <source>
        <dbReference type="Proteomes" id="UP001064048"/>
    </source>
</evidence>
<evidence type="ECO:0000313" key="1">
    <source>
        <dbReference type="EMBL" id="KAI8421629.1"/>
    </source>
</evidence>